<evidence type="ECO:0000313" key="2">
    <source>
        <dbReference type="Proteomes" id="UP001152604"/>
    </source>
</evidence>
<reference evidence="1" key="1">
    <citation type="submission" date="2022-03" db="EMBL/GenBank/DDBJ databases">
        <authorList>
            <person name="Brunel B."/>
        </authorList>
    </citation>
    <scope>NUCLEOTIDE SEQUENCE</scope>
    <source>
        <strain evidence="1">STM4922sample</strain>
    </source>
</reference>
<proteinExistence type="predicted"/>
<name>A0ABN8K0H6_9HYPH</name>
<dbReference type="SUPFAM" id="SSF51735">
    <property type="entry name" value="NAD(P)-binding Rossmann-fold domains"/>
    <property type="match status" value="1"/>
</dbReference>
<dbReference type="Gene3D" id="3.40.50.720">
    <property type="entry name" value="NAD(P)-binding Rossmann-like Domain"/>
    <property type="match status" value="1"/>
</dbReference>
<dbReference type="Gene3D" id="3.90.25.10">
    <property type="entry name" value="UDP-galactose 4-epimerase, domain 1"/>
    <property type="match status" value="1"/>
</dbReference>
<keyword evidence="2" id="KW-1185">Reference proteome</keyword>
<dbReference type="RefSeq" id="WP_254026298.1">
    <property type="nucleotide sequence ID" value="NZ_CAKXZS010000024.1"/>
</dbReference>
<accession>A0ABN8K0H6</accession>
<dbReference type="EMBL" id="CAKXZS010000024">
    <property type="protein sequence ID" value="CAH2402798.1"/>
    <property type="molecule type" value="Genomic_DNA"/>
</dbReference>
<gene>
    <name evidence="1" type="ORF">MES4922_300061</name>
</gene>
<organism evidence="1 2">
    <name type="scientific">Mesorhizobium ventifaucium</name>
    <dbReference type="NCBI Taxonomy" id="666020"/>
    <lineage>
        <taxon>Bacteria</taxon>
        <taxon>Pseudomonadati</taxon>
        <taxon>Pseudomonadota</taxon>
        <taxon>Alphaproteobacteria</taxon>
        <taxon>Hyphomicrobiales</taxon>
        <taxon>Phyllobacteriaceae</taxon>
        <taxon>Mesorhizobium</taxon>
    </lineage>
</organism>
<dbReference type="Proteomes" id="UP001152604">
    <property type="component" value="Unassembled WGS sequence"/>
</dbReference>
<dbReference type="InterPro" id="IPR036291">
    <property type="entry name" value="NAD(P)-bd_dom_sf"/>
</dbReference>
<protein>
    <submittedName>
        <fullName evidence="1">Uncharacterized protein</fullName>
    </submittedName>
</protein>
<evidence type="ECO:0000313" key="1">
    <source>
        <dbReference type="EMBL" id="CAH2402798.1"/>
    </source>
</evidence>
<comment type="caution">
    <text evidence="1">The sequence shown here is derived from an EMBL/GenBank/DDBJ whole genome shotgun (WGS) entry which is preliminary data.</text>
</comment>
<sequence>MLVSDGHDGAIYNLTGQQSLTGAERAAIASQVLGREIRFQTAAEAALRAGFAQFGYPEVVIDA</sequence>